<gene>
    <name evidence="2" type="ORF">LSH36_110g04010</name>
</gene>
<feature type="compositionally biased region" description="Polar residues" evidence="1">
    <location>
        <begin position="30"/>
        <end position="47"/>
    </location>
</feature>
<evidence type="ECO:0000313" key="3">
    <source>
        <dbReference type="Proteomes" id="UP001208570"/>
    </source>
</evidence>
<dbReference type="Proteomes" id="UP001208570">
    <property type="component" value="Unassembled WGS sequence"/>
</dbReference>
<feature type="compositionally biased region" description="Basic and acidic residues" evidence="1">
    <location>
        <begin position="55"/>
        <end position="71"/>
    </location>
</feature>
<feature type="region of interest" description="Disordered" evidence="1">
    <location>
        <begin position="24"/>
        <end position="95"/>
    </location>
</feature>
<proteinExistence type="predicted"/>
<accession>A0AAD9JYU0</accession>
<reference evidence="2" key="1">
    <citation type="journal article" date="2023" name="Mol. Biol. Evol.">
        <title>Third-Generation Sequencing Reveals the Adaptive Role of the Epigenome in Three Deep-Sea Polychaetes.</title>
        <authorList>
            <person name="Perez M."/>
            <person name="Aroh O."/>
            <person name="Sun Y."/>
            <person name="Lan Y."/>
            <person name="Juniper S.K."/>
            <person name="Young C.R."/>
            <person name="Angers B."/>
            <person name="Qian P.Y."/>
        </authorList>
    </citation>
    <scope>NUCLEOTIDE SEQUENCE</scope>
    <source>
        <strain evidence="2">P08H-3</strain>
    </source>
</reference>
<evidence type="ECO:0000313" key="2">
    <source>
        <dbReference type="EMBL" id="KAK2161764.1"/>
    </source>
</evidence>
<comment type="caution">
    <text evidence="2">The sequence shown here is derived from an EMBL/GenBank/DDBJ whole genome shotgun (WGS) entry which is preliminary data.</text>
</comment>
<dbReference type="EMBL" id="JAODUP010000110">
    <property type="protein sequence ID" value="KAK2161764.1"/>
    <property type="molecule type" value="Genomic_DNA"/>
</dbReference>
<feature type="non-terminal residue" evidence="2">
    <location>
        <position position="1"/>
    </location>
</feature>
<organism evidence="2 3">
    <name type="scientific">Paralvinella palmiformis</name>
    <dbReference type="NCBI Taxonomy" id="53620"/>
    <lineage>
        <taxon>Eukaryota</taxon>
        <taxon>Metazoa</taxon>
        <taxon>Spiralia</taxon>
        <taxon>Lophotrochozoa</taxon>
        <taxon>Annelida</taxon>
        <taxon>Polychaeta</taxon>
        <taxon>Sedentaria</taxon>
        <taxon>Canalipalpata</taxon>
        <taxon>Terebellida</taxon>
        <taxon>Terebelliformia</taxon>
        <taxon>Alvinellidae</taxon>
        <taxon>Paralvinella</taxon>
    </lineage>
</organism>
<keyword evidence="3" id="KW-1185">Reference proteome</keyword>
<dbReference type="AlphaFoldDB" id="A0AAD9JYU0"/>
<protein>
    <submittedName>
        <fullName evidence="2">Uncharacterized protein</fullName>
    </submittedName>
</protein>
<evidence type="ECO:0000256" key="1">
    <source>
        <dbReference type="SAM" id="MobiDB-lite"/>
    </source>
</evidence>
<sequence length="155" mass="17568">RRPQLLFSELEAKMYGVPAGFKKLHKSARGQGQQSLSGDDALQNSITRKPPASGTDHRTDVDNTRPDDTKPRSSRPLSIDLNSVASESDNESEILDYHMEEVDDQPRSVYTPSKIREITSRMLGQATAKEMFLNIDVIYELHQNFLPQLQERILN</sequence>
<name>A0AAD9JYU0_9ANNE</name>
<dbReference type="InterPro" id="IPR035899">
    <property type="entry name" value="DBL_dom_sf"/>
</dbReference>
<dbReference type="SUPFAM" id="SSF48065">
    <property type="entry name" value="DBL homology domain (DH-domain)"/>
    <property type="match status" value="1"/>
</dbReference>